<keyword evidence="7" id="KW-1015">Disulfide bond</keyword>
<dbReference type="InParanoid" id="A0A2T3A159"/>
<proteinExistence type="inferred from homology"/>
<evidence type="ECO:0000256" key="1">
    <source>
        <dbReference type="ARBA" id="ARBA00006249"/>
    </source>
</evidence>
<evidence type="ECO:0000256" key="7">
    <source>
        <dbReference type="ARBA" id="ARBA00023157"/>
    </source>
</evidence>
<dbReference type="InterPro" id="IPR029058">
    <property type="entry name" value="AB_hydrolase_fold"/>
</dbReference>
<evidence type="ECO:0000256" key="4">
    <source>
        <dbReference type="ARBA" id="ARBA00022729"/>
    </source>
</evidence>
<feature type="signal peptide" evidence="8">
    <location>
        <begin position="1"/>
        <end position="19"/>
    </location>
</feature>
<sequence>MHHTRSLGLAATAAVAVQAATLQDICSVSYVQAALPASDFFPGLTLDPSSVTTAITTNSSVAESDWYNAATIDYCNVTLAYSHNGIANDIVHISYWIPAPNDFQNRYLSTGGGGLAINSGSTYIPTGIINGAVSGQTDGGFGSFDNQWDSVFLLANDTINWQSVYMFGYQAHHELATIGKQLAKSIYNVSDSETVYSYYLGCSEGGREGWSQVQRFADQFDGAVIGAPAIRYGQQQVNHLTSNVVQQTIGYYPPTCELEAIMNLTIAACDSLDGQADGVISRSDLCKLNFNVSSTLGTAYSCDATAAQVMGGITIGAASPAQNGTITAEGIEVANTILNGLYDSNGKFVYLSYQPGASFADAATTYNETSDTWGLDISSLGGEWVARYLELQDASTLSTLDNYTYDTLRDLMIEGQTRYGDSLQTTQPDLSSLQSAGAKVIHVHGEQDNSIPTGSSVHYYESVRSVMFGDMSYNASTAAMDDFYRLFLVPGGAHCGTNTAQPNGQWPQTTFETVIEWVEGAVAPDTLNTTGTINSICRWPLRPMWTDNNTSPSCVYDQASIDTWMYDFDAYSTPLY</sequence>
<dbReference type="GO" id="GO:0030600">
    <property type="term" value="F:feruloyl esterase activity"/>
    <property type="evidence" value="ECO:0007669"/>
    <property type="project" value="UniProtKB-ARBA"/>
</dbReference>
<evidence type="ECO:0000256" key="3">
    <source>
        <dbReference type="ARBA" id="ARBA00022723"/>
    </source>
</evidence>
<keyword evidence="6" id="KW-0106">Calcium</keyword>
<dbReference type="EMBL" id="KZ678514">
    <property type="protein sequence ID" value="PSR80925.1"/>
    <property type="molecule type" value="Genomic_DNA"/>
</dbReference>
<keyword evidence="10" id="KW-1185">Reference proteome</keyword>
<dbReference type="SUPFAM" id="SSF53474">
    <property type="entry name" value="alpha/beta-Hydrolases"/>
    <property type="match status" value="1"/>
</dbReference>
<reference evidence="9 10" key="1">
    <citation type="journal article" date="2018" name="Mycol. Prog.">
        <title>Coniella lustricola, a new species from submerged detritus.</title>
        <authorList>
            <person name="Raudabaugh D.B."/>
            <person name="Iturriaga T."/>
            <person name="Carver A."/>
            <person name="Mondo S."/>
            <person name="Pangilinan J."/>
            <person name="Lipzen A."/>
            <person name="He G."/>
            <person name="Amirebrahimi M."/>
            <person name="Grigoriev I.V."/>
            <person name="Miller A.N."/>
        </authorList>
    </citation>
    <scope>NUCLEOTIDE SEQUENCE [LARGE SCALE GENOMIC DNA]</scope>
    <source>
        <strain evidence="9 10">B22-T-1</strain>
    </source>
</reference>
<evidence type="ECO:0000256" key="6">
    <source>
        <dbReference type="ARBA" id="ARBA00022837"/>
    </source>
</evidence>
<gene>
    <name evidence="9" type="ORF">BD289DRAFT_439795</name>
</gene>
<dbReference type="InterPro" id="IPR011118">
    <property type="entry name" value="Tannase/feruloyl_esterase"/>
</dbReference>
<protein>
    <recommendedName>
        <fullName evidence="8">Carboxylic ester hydrolase</fullName>
        <ecNumber evidence="8">3.1.1.-</ecNumber>
    </recommendedName>
</protein>
<evidence type="ECO:0000256" key="2">
    <source>
        <dbReference type="ARBA" id="ARBA00022487"/>
    </source>
</evidence>
<keyword evidence="4 8" id="KW-0732">Signal</keyword>
<evidence type="ECO:0000256" key="5">
    <source>
        <dbReference type="ARBA" id="ARBA00022801"/>
    </source>
</evidence>
<evidence type="ECO:0000313" key="9">
    <source>
        <dbReference type="EMBL" id="PSR80925.1"/>
    </source>
</evidence>
<dbReference type="EC" id="3.1.1.-" evidence="8"/>
<evidence type="ECO:0000313" key="10">
    <source>
        <dbReference type="Proteomes" id="UP000241462"/>
    </source>
</evidence>
<keyword evidence="5 8" id="KW-0378">Hydrolase</keyword>
<accession>A0A2T3A159</accession>
<comment type="similarity">
    <text evidence="1 8">Belongs to the tannase family.</text>
</comment>
<dbReference type="Pfam" id="PF07519">
    <property type="entry name" value="Tannase"/>
    <property type="match status" value="1"/>
</dbReference>
<dbReference type="OrthoDB" id="3039123at2759"/>
<evidence type="ECO:0000256" key="8">
    <source>
        <dbReference type="RuleBase" id="RU361238"/>
    </source>
</evidence>
<dbReference type="GO" id="GO:0046872">
    <property type="term" value="F:metal ion binding"/>
    <property type="evidence" value="ECO:0007669"/>
    <property type="project" value="UniProtKB-KW"/>
</dbReference>
<dbReference type="PANTHER" id="PTHR33938:SF16">
    <property type="entry name" value="CARBOXYLIC ESTER HYDROLASE"/>
    <property type="match status" value="1"/>
</dbReference>
<keyword evidence="3" id="KW-0479">Metal-binding</keyword>
<dbReference type="AlphaFoldDB" id="A0A2T3A159"/>
<keyword evidence="2" id="KW-0719">Serine esterase</keyword>
<dbReference type="PANTHER" id="PTHR33938">
    <property type="entry name" value="FERULOYL ESTERASE B-RELATED"/>
    <property type="match status" value="1"/>
</dbReference>
<feature type="chain" id="PRO_5015375864" description="Carboxylic ester hydrolase" evidence="8">
    <location>
        <begin position="20"/>
        <end position="576"/>
    </location>
</feature>
<organism evidence="9 10">
    <name type="scientific">Coniella lustricola</name>
    <dbReference type="NCBI Taxonomy" id="2025994"/>
    <lineage>
        <taxon>Eukaryota</taxon>
        <taxon>Fungi</taxon>
        <taxon>Dikarya</taxon>
        <taxon>Ascomycota</taxon>
        <taxon>Pezizomycotina</taxon>
        <taxon>Sordariomycetes</taxon>
        <taxon>Sordariomycetidae</taxon>
        <taxon>Diaporthales</taxon>
        <taxon>Schizoparmaceae</taxon>
        <taxon>Coniella</taxon>
    </lineage>
</organism>
<dbReference type="Proteomes" id="UP000241462">
    <property type="component" value="Unassembled WGS sequence"/>
</dbReference>
<name>A0A2T3A159_9PEZI</name>